<keyword evidence="2" id="KW-1185">Reference proteome</keyword>
<dbReference type="InterPro" id="IPR024747">
    <property type="entry name" value="Pyridox_Oxase-rel"/>
</dbReference>
<dbReference type="OrthoDB" id="953at2157"/>
<name>A0A1G8V5B9_9EURY</name>
<reference evidence="1 2" key="1">
    <citation type="submission" date="2016-10" db="EMBL/GenBank/DDBJ databases">
        <authorList>
            <person name="de Groot N.N."/>
        </authorList>
    </citation>
    <scope>NUCLEOTIDE SEQUENCE [LARGE SCALE GENOMIC DNA]</scope>
    <source>
        <strain evidence="1 2">IBRC-M10015</strain>
    </source>
</reference>
<evidence type="ECO:0008006" key="3">
    <source>
        <dbReference type="Google" id="ProtNLM"/>
    </source>
</evidence>
<dbReference type="RefSeq" id="WP_092701277.1">
    <property type="nucleotide sequence ID" value="NZ_FNFC01000006.1"/>
</dbReference>
<evidence type="ECO:0000313" key="1">
    <source>
        <dbReference type="EMBL" id="SDJ61179.1"/>
    </source>
</evidence>
<dbReference type="STRING" id="890420.SAMN05216226_1063"/>
<dbReference type="Proteomes" id="UP000198856">
    <property type="component" value="Unassembled WGS sequence"/>
</dbReference>
<dbReference type="InterPro" id="IPR012349">
    <property type="entry name" value="Split_barrel_FMN-bd"/>
</dbReference>
<sequence length="153" mass="17566">MSLAKETEMGRDEIDEFVASRETGVLTLARENEPYSIPISYGYDADTGTFYMRLVSTAESEKREFLDSAPSIRLVIYDEEDDRETYRSIVAKGTLQELDPADLSVEQIEQYGEAKRPLFEIWGHGRDELDIKLYELQPAEIAGRRTEIDRDAF</sequence>
<gene>
    <name evidence="1" type="ORF">SAMN05216226_1063</name>
</gene>
<proteinExistence type="predicted"/>
<protein>
    <recommendedName>
        <fullName evidence="3">Pyridoxamine 5'-phosphate oxidase</fullName>
    </recommendedName>
</protein>
<dbReference type="SUPFAM" id="SSF50475">
    <property type="entry name" value="FMN-binding split barrel"/>
    <property type="match status" value="1"/>
</dbReference>
<dbReference type="Pfam" id="PF12900">
    <property type="entry name" value="Pyridox_ox_2"/>
    <property type="match status" value="1"/>
</dbReference>
<dbReference type="AlphaFoldDB" id="A0A1G8V5B9"/>
<organism evidence="1 2">
    <name type="scientific">Halovenus aranensis</name>
    <dbReference type="NCBI Taxonomy" id="890420"/>
    <lineage>
        <taxon>Archaea</taxon>
        <taxon>Methanobacteriati</taxon>
        <taxon>Methanobacteriota</taxon>
        <taxon>Stenosarchaea group</taxon>
        <taxon>Halobacteria</taxon>
        <taxon>Halobacteriales</taxon>
        <taxon>Haloarculaceae</taxon>
        <taxon>Halovenus</taxon>
    </lineage>
</organism>
<dbReference type="EMBL" id="FNFC01000006">
    <property type="protein sequence ID" value="SDJ61179.1"/>
    <property type="molecule type" value="Genomic_DNA"/>
</dbReference>
<dbReference type="Gene3D" id="2.30.110.10">
    <property type="entry name" value="Electron Transport, Fmn-binding Protein, Chain A"/>
    <property type="match status" value="1"/>
</dbReference>
<evidence type="ECO:0000313" key="2">
    <source>
        <dbReference type="Proteomes" id="UP000198856"/>
    </source>
</evidence>
<accession>A0A1G8V5B9</accession>